<feature type="transmembrane region" description="Helical" evidence="10">
    <location>
        <begin position="103"/>
        <end position="127"/>
    </location>
</feature>
<feature type="transmembrane region" description="Helical" evidence="10">
    <location>
        <begin position="458"/>
        <end position="479"/>
    </location>
</feature>
<name>A0A956RQ01_UNCEI</name>
<accession>A0A956RQ01</accession>
<feature type="transmembrane region" description="Helical" evidence="10">
    <location>
        <begin position="485"/>
        <end position="506"/>
    </location>
</feature>
<feature type="transmembrane region" description="Helical" evidence="10">
    <location>
        <begin position="50"/>
        <end position="68"/>
    </location>
</feature>
<reference evidence="11" key="1">
    <citation type="submission" date="2020-04" db="EMBL/GenBank/DDBJ databases">
        <authorList>
            <person name="Zhang T."/>
        </authorList>
    </citation>
    <scope>NUCLEOTIDE SEQUENCE</scope>
    <source>
        <strain evidence="11">HKST-UBA01</strain>
    </source>
</reference>
<dbReference type="PANTHER" id="PTHR43298:SF2">
    <property type="entry name" value="FMN_FAD EXPORTER YEEO-RELATED"/>
    <property type="match status" value="1"/>
</dbReference>
<proteinExistence type="predicted"/>
<dbReference type="Pfam" id="PF01554">
    <property type="entry name" value="MatE"/>
    <property type="match status" value="2"/>
</dbReference>
<dbReference type="PANTHER" id="PTHR43298">
    <property type="entry name" value="MULTIDRUG RESISTANCE PROTEIN NORM-RELATED"/>
    <property type="match status" value="1"/>
</dbReference>
<dbReference type="AlphaFoldDB" id="A0A956RQ01"/>
<feature type="transmembrane region" description="Helical" evidence="10">
    <location>
        <begin position="180"/>
        <end position="200"/>
    </location>
</feature>
<feature type="transmembrane region" description="Helical" evidence="10">
    <location>
        <begin position="212"/>
        <end position="237"/>
    </location>
</feature>
<dbReference type="EMBL" id="JAGQHR010000375">
    <property type="protein sequence ID" value="MCA9728410.1"/>
    <property type="molecule type" value="Genomic_DNA"/>
</dbReference>
<evidence type="ECO:0000256" key="4">
    <source>
        <dbReference type="ARBA" id="ARBA00022475"/>
    </source>
</evidence>
<dbReference type="GO" id="GO:0015297">
    <property type="term" value="F:antiporter activity"/>
    <property type="evidence" value="ECO:0007669"/>
    <property type="project" value="UniProtKB-KW"/>
</dbReference>
<dbReference type="InterPro" id="IPR050222">
    <property type="entry name" value="MATE_MdtK"/>
</dbReference>
<dbReference type="Proteomes" id="UP000697710">
    <property type="component" value="Unassembled WGS sequence"/>
</dbReference>
<feature type="transmembrane region" description="Helical" evidence="10">
    <location>
        <begin position="295"/>
        <end position="320"/>
    </location>
</feature>
<feature type="transmembrane region" description="Helical" evidence="10">
    <location>
        <begin position="257"/>
        <end position="275"/>
    </location>
</feature>
<evidence type="ECO:0000256" key="3">
    <source>
        <dbReference type="ARBA" id="ARBA00022449"/>
    </source>
</evidence>
<dbReference type="NCBIfam" id="TIGR00797">
    <property type="entry name" value="matE"/>
    <property type="match status" value="1"/>
</dbReference>
<reference evidence="11" key="2">
    <citation type="journal article" date="2021" name="Microbiome">
        <title>Successional dynamics and alternative stable states in a saline activated sludge microbial community over 9 years.</title>
        <authorList>
            <person name="Wang Y."/>
            <person name="Ye J."/>
            <person name="Ju F."/>
            <person name="Liu L."/>
            <person name="Boyd J.A."/>
            <person name="Deng Y."/>
            <person name="Parks D.H."/>
            <person name="Jiang X."/>
            <person name="Yin X."/>
            <person name="Woodcroft B.J."/>
            <person name="Tyson G.W."/>
            <person name="Hugenholtz P."/>
            <person name="Polz M.F."/>
            <person name="Zhang T."/>
        </authorList>
    </citation>
    <scope>NUCLEOTIDE SEQUENCE</scope>
    <source>
        <strain evidence="11">HKST-UBA01</strain>
    </source>
</reference>
<evidence type="ECO:0000256" key="6">
    <source>
        <dbReference type="ARBA" id="ARBA00022989"/>
    </source>
</evidence>
<dbReference type="GO" id="GO:0005886">
    <property type="term" value="C:plasma membrane"/>
    <property type="evidence" value="ECO:0007669"/>
    <property type="project" value="UniProtKB-SubCell"/>
</dbReference>
<keyword evidence="7" id="KW-0406">Ion transport</keyword>
<dbReference type="GO" id="GO:0006811">
    <property type="term" value="P:monoatomic ion transport"/>
    <property type="evidence" value="ECO:0007669"/>
    <property type="project" value="UniProtKB-KW"/>
</dbReference>
<evidence type="ECO:0000256" key="9">
    <source>
        <dbReference type="ARBA" id="ARBA00031636"/>
    </source>
</evidence>
<dbReference type="InterPro" id="IPR048279">
    <property type="entry name" value="MdtK-like"/>
</dbReference>
<keyword evidence="2" id="KW-0813">Transport</keyword>
<feature type="transmembrane region" description="Helical" evidence="10">
    <location>
        <begin position="139"/>
        <end position="160"/>
    </location>
</feature>
<keyword evidence="6 10" id="KW-1133">Transmembrane helix</keyword>
<comment type="caution">
    <text evidence="11">The sequence shown here is derived from an EMBL/GenBank/DDBJ whole genome shotgun (WGS) entry which is preliminary data.</text>
</comment>
<sequence length="518" mass="53801">ALAKMRPAGNIAFGAGPALALASASMEQEPVTTTEPEGAAPAGVIRSGRLAGRSLTSAILVLALPVFLDQLLSATVGLVDKILTGALPAAATASLDGVGTGSYVGWFLGIAISSVGIGSLAIIARALGRGDVREADHGLGQALVAAVGWGVLLFVLLQTGAPLLARVSSLSPEASDACIVYVRAMSFGAPFFSVLLVGIMSLHGAGEAVRPFLVMLFVNTVNIVTSWLLSGSIVHVFGQTLVSPGHLGVQGIGLGTAIGHATGAIAILILLARGVKDLRLQRWALRPEGPMMSRIIRVGTPAFLDGMGMWSGNIIVIGIVGKIALQEAAHSDAIAGATKVGLIGAHIIGVQWEALSFLPGFAMGTAAAALVGQFLGAGNPRMATRAALACFGIAAIFMASAGVVFFFGGEFLTRQISRAPLHLAVVPKLLKICAVVQINFGLAMVMREALRGAGDTRWAMAINWFSTYALRVPFVYWVGYHLGHGLVGVWFVLCGEIVARSLLYLARFWQGGWKRIEV</sequence>
<evidence type="ECO:0000256" key="2">
    <source>
        <dbReference type="ARBA" id="ARBA00022448"/>
    </source>
</evidence>
<dbReference type="CDD" id="cd13137">
    <property type="entry name" value="MATE_NorM_like"/>
    <property type="match status" value="1"/>
</dbReference>
<gene>
    <name evidence="11" type="ORF">KC729_12050</name>
</gene>
<dbReference type="GO" id="GO:0042910">
    <property type="term" value="F:xenobiotic transmembrane transporter activity"/>
    <property type="evidence" value="ECO:0007669"/>
    <property type="project" value="InterPro"/>
</dbReference>
<evidence type="ECO:0000256" key="1">
    <source>
        <dbReference type="ARBA" id="ARBA00004651"/>
    </source>
</evidence>
<dbReference type="InterPro" id="IPR002528">
    <property type="entry name" value="MATE_fam"/>
</dbReference>
<organism evidence="11 12">
    <name type="scientific">Eiseniibacteriota bacterium</name>
    <dbReference type="NCBI Taxonomy" id="2212470"/>
    <lineage>
        <taxon>Bacteria</taxon>
        <taxon>Candidatus Eiseniibacteriota</taxon>
    </lineage>
</organism>
<evidence type="ECO:0000256" key="5">
    <source>
        <dbReference type="ARBA" id="ARBA00022692"/>
    </source>
</evidence>
<keyword evidence="4" id="KW-1003">Cell membrane</keyword>
<keyword evidence="5 10" id="KW-0812">Transmembrane</keyword>
<feature type="transmembrane region" description="Helical" evidence="10">
    <location>
        <begin position="354"/>
        <end position="375"/>
    </location>
</feature>
<dbReference type="PIRSF" id="PIRSF006603">
    <property type="entry name" value="DinF"/>
    <property type="match status" value="1"/>
</dbReference>
<comment type="subcellular location">
    <subcellularLocation>
        <location evidence="1">Cell membrane</location>
        <topology evidence="1">Multi-pass membrane protein</topology>
    </subcellularLocation>
</comment>
<evidence type="ECO:0000313" key="11">
    <source>
        <dbReference type="EMBL" id="MCA9728410.1"/>
    </source>
</evidence>
<evidence type="ECO:0000256" key="8">
    <source>
        <dbReference type="ARBA" id="ARBA00023136"/>
    </source>
</evidence>
<protein>
    <recommendedName>
        <fullName evidence="9">Multidrug-efflux transporter</fullName>
    </recommendedName>
</protein>
<keyword evidence="8 10" id="KW-0472">Membrane</keyword>
<feature type="transmembrane region" description="Helical" evidence="10">
    <location>
        <begin position="387"/>
        <end position="409"/>
    </location>
</feature>
<keyword evidence="3" id="KW-0050">Antiport</keyword>
<evidence type="ECO:0000256" key="10">
    <source>
        <dbReference type="SAM" id="Phobius"/>
    </source>
</evidence>
<evidence type="ECO:0000256" key="7">
    <source>
        <dbReference type="ARBA" id="ARBA00023065"/>
    </source>
</evidence>
<evidence type="ECO:0000313" key="12">
    <source>
        <dbReference type="Proteomes" id="UP000697710"/>
    </source>
</evidence>
<feature type="transmembrane region" description="Helical" evidence="10">
    <location>
        <begin position="429"/>
        <end position="446"/>
    </location>
</feature>
<feature type="non-terminal residue" evidence="11">
    <location>
        <position position="1"/>
    </location>
</feature>